<evidence type="ECO:0000259" key="5">
    <source>
        <dbReference type="Pfam" id="PF00107"/>
    </source>
</evidence>
<proteinExistence type="inferred from homology"/>
<organism evidence="7 8">
    <name type="scientific">Candidatus Desantisbacteria bacterium CG_4_10_14_0_8_um_filter_48_22</name>
    <dbReference type="NCBI Taxonomy" id="1974543"/>
    <lineage>
        <taxon>Bacteria</taxon>
        <taxon>Candidatus Desantisiibacteriota</taxon>
    </lineage>
</organism>
<reference evidence="8" key="1">
    <citation type="submission" date="2017-09" db="EMBL/GenBank/DDBJ databases">
        <title>Depth-based differentiation of microbial function through sediment-hosted aquifers and enrichment of novel symbionts in the deep terrestrial subsurface.</title>
        <authorList>
            <person name="Probst A.J."/>
            <person name="Ladd B."/>
            <person name="Jarett J.K."/>
            <person name="Geller-Mcgrath D.E."/>
            <person name="Sieber C.M.K."/>
            <person name="Emerson J.B."/>
            <person name="Anantharaman K."/>
            <person name="Thomas B.C."/>
            <person name="Malmstrom R."/>
            <person name="Stieglmeier M."/>
            <person name="Klingl A."/>
            <person name="Woyke T."/>
            <person name="Ryan C.M."/>
            <person name="Banfield J.F."/>
        </authorList>
    </citation>
    <scope>NUCLEOTIDE SEQUENCE [LARGE SCALE GENOMIC DNA]</scope>
</reference>
<dbReference type="PANTHER" id="PTHR43401:SF2">
    <property type="entry name" value="L-THREONINE 3-DEHYDROGENASE"/>
    <property type="match status" value="1"/>
</dbReference>
<feature type="domain" description="Alcohol dehydrogenase-like C-terminal" evidence="5">
    <location>
        <begin position="117"/>
        <end position="215"/>
    </location>
</feature>
<accession>A0A2M7SDN7</accession>
<dbReference type="InterPro" id="IPR036291">
    <property type="entry name" value="NAD(P)-bd_dom_sf"/>
</dbReference>
<dbReference type="EMBL" id="PFMR01000099">
    <property type="protein sequence ID" value="PIZ17632.1"/>
    <property type="molecule type" value="Genomic_DNA"/>
</dbReference>
<evidence type="ECO:0000313" key="7">
    <source>
        <dbReference type="EMBL" id="PIZ17632.1"/>
    </source>
</evidence>
<dbReference type="GO" id="GO:0016491">
    <property type="term" value="F:oxidoreductase activity"/>
    <property type="evidence" value="ECO:0007669"/>
    <property type="project" value="UniProtKB-KW"/>
</dbReference>
<gene>
    <name evidence="7" type="ORF">COY52_03650</name>
</gene>
<keyword evidence="1 4" id="KW-0479">Metal-binding</keyword>
<dbReference type="AlphaFoldDB" id="A0A2M7SDN7"/>
<dbReference type="Pfam" id="PF00107">
    <property type="entry name" value="ADH_zinc_N"/>
    <property type="match status" value="1"/>
</dbReference>
<dbReference type="GO" id="GO:0008270">
    <property type="term" value="F:zinc ion binding"/>
    <property type="evidence" value="ECO:0007669"/>
    <property type="project" value="InterPro"/>
</dbReference>
<dbReference type="InterPro" id="IPR011032">
    <property type="entry name" value="GroES-like_sf"/>
</dbReference>
<evidence type="ECO:0000256" key="1">
    <source>
        <dbReference type="ARBA" id="ARBA00022723"/>
    </source>
</evidence>
<dbReference type="InterPro" id="IPR002328">
    <property type="entry name" value="ADH_Zn_CS"/>
</dbReference>
<sequence>YPGILGHESCGTIIETGKKVRNFKKGHRVLRVMASVPGYSSFWGGLAEYGAITDVKACKEDRVPPDPATSHQGQQVVPKEIDPVTATQLITLKETLSVLRKFKLKTGSSVLIMGTGPVGLSFIYLARKVIGASPVAALDKEDETLKRAPALGASFVVNSAKENATEELREFRGTGFDLIIDTTGSADLIRLGLENVSTNGKVEIYGTVNKDAEPVKPLKQDKRVVEIPPEEAVPHSEILKLIAGKTIDPSRLITHVLSIDDIAEAFDLIKSRKAIKVVLKI</sequence>
<dbReference type="PANTHER" id="PTHR43401">
    <property type="entry name" value="L-THREONINE 3-DEHYDROGENASE"/>
    <property type="match status" value="1"/>
</dbReference>
<feature type="non-terminal residue" evidence="7">
    <location>
        <position position="1"/>
    </location>
</feature>
<keyword evidence="2 4" id="KW-0862">Zinc</keyword>
<evidence type="ECO:0008006" key="9">
    <source>
        <dbReference type="Google" id="ProtNLM"/>
    </source>
</evidence>
<evidence type="ECO:0000313" key="8">
    <source>
        <dbReference type="Proteomes" id="UP000229307"/>
    </source>
</evidence>
<dbReference type="PROSITE" id="PS00059">
    <property type="entry name" value="ADH_ZINC"/>
    <property type="match status" value="1"/>
</dbReference>
<dbReference type="Gene3D" id="3.40.50.720">
    <property type="entry name" value="NAD(P)-binding Rossmann-like Domain"/>
    <property type="match status" value="1"/>
</dbReference>
<dbReference type="InterPro" id="IPR050129">
    <property type="entry name" value="Zn_alcohol_dh"/>
</dbReference>
<evidence type="ECO:0000259" key="6">
    <source>
        <dbReference type="Pfam" id="PF08240"/>
    </source>
</evidence>
<evidence type="ECO:0000256" key="4">
    <source>
        <dbReference type="RuleBase" id="RU361277"/>
    </source>
</evidence>
<comment type="similarity">
    <text evidence="4">Belongs to the zinc-containing alcohol dehydrogenase family.</text>
</comment>
<keyword evidence="3" id="KW-0560">Oxidoreductase</keyword>
<dbReference type="Gene3D" id="3.90.180.10">
    <property type="entry name" value="Medium-chain alcohol dehydrogenases, catalytic domain"/>
    <property type="match status" value="1"/>
</dbReference>
<protein>
    <recommendedName>
        <fullName evidence="9">Enoyl reductase (ER) domain-containing protein</fullName>
    </recommendedName>
</protein>
<dbReference type="InterPro" id="IPR013154">
    <property type="entry name" value="ADH-like_N"/>
</dbReference>
<dbReference type="Proteomes" id="UP000229307">
    <property type="component" value="Unassembled WGS sequence"/>
</dbReference>
<dbReference type="InterPro" id="IPR013149">
    <property type="entry name" value="ADH-like_C"/>
</dbReference>
<comment type="caution">
    <text evidence="7">The sequence shown here is derived from an EMBL/GenBank/DDBJ whole genome shotgun (WGS) entry which is preliminary data.</text>
</comment>
<dbReference type="Pfam" id="PF08240">
    <property type="entry name" value="ADH_N"/>
    <property type="match status" value="1"/>
</dbReference>
<name>A0A2M7SDN7_9BACT</name>
<evidence type="ECO:0000256" key="3">
    <source>
        <dbReference type="ARBA" id="ARBA00023002"/>
    </source>
</evidence>
<comment type="cofactor">
    <cofactor evidence="4">
        <name>Zn(2+)</name>
        <dbReference type="ChEBI" id="CHEBI:29105"/>
    </cofactor>
</comment>
<dbReference type="SUPFAM" id="SSF51735">
    <property type="entry name" value="NAD(P)-binding Rossmann-fold domains"/>
    <property type="match status" value="1"/>
</dbReference>
<evidence type="ECO:0000256" key="2">
    <source>
        <dbReference type="ARBA" id="ARBA00022833"/>
    </source>
</evidence>
<feature type="domain" description="Alcohol dehydrogenase-like N-terminal" evidence="6">
    <location>
        <begin position="1"/>
        <end position="53"/>
    </location>
</feature>
<dbReference type="SUPFAM" id="SSF50129">
    <property type="entry name" value="GroES-like"/>
    <property type="match status" value="1"/>
</dbReference>